<dbReference type="Proteomes" id="UP001283361">
    <property type="component" value="Unassembled WGS sequence"/>
</dbReference>
<evidence type="ECO:0000313" key="1">
    <source>
        <dbReference type="EMBL" id="KAK3780769.1"/>
    </source>
</evidence>
<comment type="caution">
    <text evidence="1">The sequence shown here is derived from an EMBL/GenBank/DDBJ whole genome shotgun (WGS) entry which is preliminary data.</text>
</comment>
<organism evidence="1 2">
    <name type="scientific">Elysia crispata</name>
    <name type="common">lettuce slug</name>
    <dbReference type="NCBI Taxonomy" id="231223"/>
    <lineage>
        <taxon>Eukaryota</taxon>
        <taxon>Metazoa</taxon>
        <taxon>Spiralia</taxon>
        <taxon>Lophotrochozoa</taxon>
        <taxon>Mollusca</taxon>
        <taxon>Gastropoda</taxon>
        <taxon>Heterobranchia</taxon>
        <taxon>Euthyneura</taxon>
        <taxon>Panpulmonata</taxon>
        <taxon>Sacoglossa</taxon>
        <taxon>Placobranchoidea</taxon>
        <taxon>Plakobranchidae</taxon>
        <taxon>Elysia</taxon>
    </lineage>
</organism>
<name>A0AAE1A3W4_9GAST</name>
<evidence type="ECO:0000313" key="2">
    <source>
        <dbReference type="Proteomes" id="UP001283361"/>
    </source>
</evidence>
<proteinExistence type="predicted"/>
<protein>
    <submittedName>
        <fullName evidence="1">Uncharacterized protein</fullName>
    </submittedName>
</protein>
<accession>A0AAE1A3W4</accession>
<keyword evidence="2" id="KW-1185">Reference proteome</keyword>
<reference evidence="1" key="1">
    <citation type="journal article" date="2023" name="G3 (Bethesda)">
        <title>A reference genome for the long-term kleptoplast-retaining sea slug Elysia crispata morphotype clarki.</title>
        <authorList>
            <person name="Eastman K.E."/>
            <person name="Pendleton A.L."/>
            <person name="Shaikh M.A."/>
            <person name="Suttiyut T."/>
            <person name="Ogas R."/>
            <person name="Tomko P."/>
            <person name="Gavelis G."/>
            <person name="Widhalm J.R."/>
            <person name="Wisecaver J.H."/>
        </authorList>
    </citation>
    <scope>NUCLEOTIDE SEQUENCE</scope>
    <source>
        <strain evidence="1">ECLA1</strain>
    </source>
</reference>
<sequence>MMHLEGRRAQPSGKMTYRHGEITNKDDWLCVAKGRGRLYSATGDLGNQFHIDPPSNRTKCTEIIRPSGGFLTQCKKKAA</sequence>
<gene>
    <name evidence="1" type="ORF">RRG08_001874</name>
</gene>
<dbReference type="AlphaFoldDB" id="A0AAE1A3W4"/>
<dbReference type="EMBL" id="JAWDGP010002685">
    <property type="protein sequence ID" value="KAK3780769.1"/>
    <property type="molecule type" value="Genomic_DNA"/>
</dbReference>